<proteinExistence type="predicted"/>
<keyword evidence="2" id="KW-1185">Reference proteome</keyword>
<comment type="caution">
    <text evidence="1">The sequence shown here is derived from an EMBL/GenBank/DDBJ whole genome shotgun (WGS) entry which is preliminary data.</text>
</comment>
<dbReference type="Proteomes" id="UP001501116">
    <property type="component" value="Unassembled WGS sequence"/>
</dbReference>
<name>A0ABN2Q2M7_9PSEU</name>
<protein>
    <submittedName>
        <fullName evidence="1">Uncharacterized protein</fullName>
    </submittedName>
</protein>
<evidence type="ECO:0000313" key="1">
    <source>
        <dbReference type="EMBL" id="GAA1941458.1"/>
    </source>
</evidence>
<accession>A0ABN2Q2M7</accession>
<dbReference type="RefSeq" id="WP_344413067.1">
    <property type="nucleotide sequence ID" value="NZ_BAAANN010000002.1"/>
</dbReference>
<sequence>MTPPEVAAALRGAITVTIGSSRDAPSKAAAAELAANWHGIVLAVVDWPEEAASWLRHARRFTRGGPDAWVVVADGLGWARMTERLARSTDWDPARTHRLFLPQRPSLHLAG</sequence>
<dbReference type="EMBL" id="BAAANN010000002">
    <property type="protein sequence ID" value="GAA1941458.1"/>
    <property type="molecule type" value="Genomic_DNA"/>
</dbReference>
<evidence type="ECO:0000313" key="2">
    <source>
        <dbReference type="Proteomes" id="UP001501116"/>
    </source>
</evidence>
<gene>
    <name evidence="1" type="ORF">GCM10009754_05980</name>
</gene>
<organism evidence="1 2">
    <name type="scientific">Amycolatopsis minnesotensis</name>
    <dbReference type="NCBI Taxonomy" id="337894"/>
    <lineage>
        <taxon>Bacteria</taxon>
        <taxon>Bacillati</taxon>
        <taxon>Actinomycetota</taxon>
        <taxon>Actinomycetes</taxon>
        <taxon>Pseudonocardiales</taxon>
        <taxon>Pseudonocardiaceae</taxon>
        <taxon>Amycolatopsis</taxon>
    </lineage>
</organism>
<reference evidence="1 2" key="1">
    <citation type="journal article" date="2019" name="Int. J. Syst. Evol. Microbiol.">
        <title>The Global Catalogue of Microorganisms (GCM) 10K type strain sequencing project: providing services to taxonomists for standard genome sequencing and annotation.</title>
        <authorList>
            <consortium name="The Broad Institute Genomics Platform"/>
            <consortium name="The Broad Institute Genome Sequencing Center for Infectious Disease"/>
            <person name="Wu L."/>
            <person name="Ma J."/>
        </authorList>
    </citation>
    <scope>NUCLEOTIDE SEQUENCE [LARGE SCALE GENOMIC DNA]</scope>
    <source>
        <strain evidence="1 2">JCM 14545</strain>
    </source>
</reference>